<proteinExistence type="predicted"/>
<evidence type="ECO:0000313" key="3">
    <source>
        <dbReference type="Proteomes" id="UP000582231"/>
    </source>
</evidence>
<dbReference type="AlphaFoldDB" id="A0A852RJS1"/>
<comment type="caution">
    <text evidence="2">The sequence shown here is derived from an EMBL/GenBank/DDBJ whole genome shotgun (WGS) entry which is preliminary data.</text>
</comment>
<evidence type="ECO:0000256" key="1">
    <source>
        <dbReference type="SAM" id="Phobius"/>
    </source>
</evidence>
<keyword evidence="1" id="KW-0472">Membrane</keyword>
<organism evidence="2 3">
    <name type="scientific">Nocardioides kongjuensis</name>
    <dbReference type="NCBI Taxonomy" id="349522"/>
    <lineage>
        <taxon>Bacteria</taxon>
        <taxon>Bacillati</taxon>
        <taxon>Actinomycetota</taxon>
        <taxon>Actinomycetes</taxon>
        <taxon>Propionibacteriales</taxon>
        <taxon>Nocardioidaceae</taxon>
        <taxon>Nocardioides</taxon>
    </lineage>
</organism>
<dbReference type="EMBL" id="JACCBF010000001">
    <property type="protein sequence ID" value="NYD33757.1"/>
    <property type="molecule type" value="Genomic_DNA"/>
</dbReference>
<keyword evidence="1" id="KW-1133">Transmembrane helix</keyword>
<dbReference type="Proteomes" id="UP000582231">
    <property type="component" value="Unassembled WGS sequence"/>
</dbReference>
<gene>
    <name evidence="2" type="ORF">BJ958_005303</name>
</gene>
<feature type="transmembrane region" description="Helical" evidence="1">
    <location>
        <begin position="45"/>
        <end position="66"/>
    </location>
</feature>
<protein>
    <recommendedName>
        <fullName evidence="4">PH domain-containing protein</fullName>
    </recommendedName>
</protein>
<accession>A0A852RJS1</accession>
<feature type="transmembrane region" description="Helical" evidence="1">
    <location>
        <begin position="12"/>
        <end position="33"/>
    </location>
</feature>
<evidence type="ECO:0008006" key="4">
    <source>
        <dbReference type="Google" id="ProtNLM"/>
    </source>
</evidence>
<feature type="transmembrane region" description="Helical" evidence="1">
    <location>
        <begin position="168"/>
        <end position="189"/>
    </location>
</feature>
<name>A0A852RJS1_9ACTN</name>
<keyword evidence="3" id="KW-1185">Reference proteome</keyword>
<keyword evidence="1" id="KW-0812">Transmembrane</keyword>
<dbReference type="RefSeq" id="WP_179729756.1">
    <property type="nucleotide sequence ID" value="NZ_BAABEF010000001.1"/>
</dbReference>
<sequence length="190" mass="21136">MQSEGVDKVERYSSGGLVMGVTGLVLLAAVMIYGLVDDEAGLAPWAYPFCLLLGVLTWLVMIRPAVRLHRDELELRNVLHTRWVPFAVITRVDVTQVTVVTVGEQRYVGSGFGRTRGTIRRDRRASHDTPLEKRSTAWLIEDKIERRIAAARERRTTTEGVAQVRHAWAVPEIAVLAVLAVATVVLALVR</sequence>
<reference evidence="2 3" key="1">
    <citation type="submission" date="2020-07" db="EMBL/GenBank/DDBJ databases">
        <title>Sequencing the genomes of 1000 actinobacteria strains.</title>
        <authorList>
            <person name="Klenk H.-P."/>
        </authorList>
    </citation>
    <scope>NUCLEOTIDE SEQUENCE [LARGE SCALE GENOMIC DNA]</scope>
    <source>
        <strain evidence="2 3">DSM 19082</strain>
    </source>
</reference>
<evidence type="ECO:0000313" key="2">
    <source>
        <dbReference type="EMBL" id="NYD33757.1"/>
    </source>
</evidence>